<dbReference type="Pfam" id="PF05729">
    <property type="entry name" value="NACHT"/>
    <property type="match status" value="1"/>
</dbReference>
<proteinExistence type="predicted"/>
<dbReference type="Gene3D" id="3.40.50.300">
    <property type="entry name" value="P-loop containing nucleotide triphosphate hydrolases"/>
    <property type="match status" value="1"/>
</dbReference>
<feature type="transmembrane region" description="Helical" evidence="1">
    <location>
        <begin position="509"/>
        <end position="530"/>
    </location>
</feature>
<feature type="transmembrane region" description="Helical" evidence="1">
    <location>
        <begin position="634"/>
        <end position="657"/>
    </location>
</feature>
<feature type="transmembrane region" description="Helical" evidence="1">
    <location>
        <begin position="551"/>
        <end position="571"/>
    </location>
</feature>
<dbReference type="SUPFAM" id="SSF47413">
    <property type="entry name" value="lambda repressor-like DNA-binding domains"/>
    <property type="match status" value="1"/>
</dbReference>
<feature type="transmembrane region" description="Helical" evidence="1">
    <location>
        <begin position="669"/>
        <end position="692"/>
    </location>
</feature>
<evidence type="ECO:0000259" key="2">
    <source>
        <dbReference type="PROSITE" id="PS50943"/>
    </source>
</evidence>
<dbReference type="OrthoDB" id="419058at2"/>
<feature type="domain" description="HTH cro/C1-type" evidence="2">
    <location>
        <begin position="9"/>
        <end position="64"/>
    </location>
</feature>
<name>W7IUX8_9PSEU</name>
<dbReference type="AlphaFoldDB" id="W7IUX8"/>
<dbReference type="Pfam" id="PF13560">
    <property type="entry name" value="HTH_31"/>
    <property type="match status" value="1"/>
</dbReference>
<reference evidence="3 4" key="1">
    <citation type="journal article" date="2014" name="Genome Announc.">
        <title>Draft Genome Sequence of the Antitrypanosomally Active Sponge-Associated Bacterium Actinokineospora sp. Strain EG49.</title>
        <authorList>
            <person name="Harjes J."/>
            <person name="Ryu T."/>
            <person name="Abdelmohsen U.R."/>
            <person name="Moitinho-Silva L."/>
            <person name="Horn H."/>
            <person name="Ravasi T."/>
            <person name="Hentschel U."/>
        </authorList>
    </citation>
    <scope>NUCLEOTIDE SEQUENCE [LARGE SCALE GENOMIC DNA]</scope>
    <source>
        <strain evidence="3 4">EG49</strain>
    </source>
</reference>
<dbReference type="Proteomes" id="UP000019277">
    <property type="component" value="Unassembled WGS sequence"/>
</dbReference>
<evidence type="ECO:0000313" key="3">
    <source>
        <dbReference type="EMBL" id="EWC64148.1"/>
    </source>
</evidence>
<dbReference type="PATRIC" id="fig|909613.9.peg.488"/>
<evidence type="ECO:0000256" key="1">
    <source>
        <dbReference type="SAM" id="Phobius"/>
    </source>
</evidence>
<dbReference type="eggNOG" id="COG1476">
    <property type="taxonomic scope" value="Bacteria"/>
</dbReference>
<dbReference type="InterPro" id="IPR007111">
    <property type="entry name" value="NACHT_NTPase"/>
</dbReference>
<dbReference type="eggNOG" id="COG5635">
    <property type="taxonomic scope" value="Bacteria"/>
</dbReference>
<dbReference type="InterPro" id="IPR001387">
    <property type="entry name" value="Cro/C1-type_HTH"/>
</dbReference>
<keyword evidence="1" id="KW-0812">Transmembrane</keyword>
<dbReference type="PROSITE" id="PS50943">
    <property type="entry name" value="HTH_CROC1"/>
    <property type="match status" value="1"/>
</dbReference>
<keyword evidence="1" id="KW-0472">Membrane</keyword>
<evidence type="ECO:0000313" key="4">
    <source>
        <dbReference type="Proteomes" id="UP000019277"/>
    </source>
</evidence>
<keyword evidence="4" id="KW-1185">Reference proteome</keyword>
<dbReference type="CDD" id="cd00093">
    <property type="entry name" value="HTH_XRE"/>
    <property type="match status" value="1"/>
</dbReference>
<dbReference type="InterPro" id="IPR010982">
    <property type="entry name" value="Lambda_DNA-bd_dom_sf"/>
</dbReference>
<dbReference type="RefSeq" id="WP_035278282.1">
    <property type="nucleotide sequence ID" value="NZ_AYXG01000020.1"/>
</dbReference>
<keyword evidence="1" id="KW-1133">Transmembrane helix</keyword>
<feature type="transmembrane region" description="Helical" evidence="1">
    <location>
        <begin position="591"/>
        <end position="613"/>
    </location>
</feature>
<dbReference type="GO" id="GO:0003677">
    <property type="term" value="F:DNA binding"/>
    <property type="evidence" value="ECO:0007669"/>
    <property type="project" value="InterPro"/>
</dbReference>
<protein>
    <submittedName>
        <fullName evidence="3">Transcriptional regulator, XRE family</fullName>
    </submittedName>
</protein>
<feature type="transmembrane region" description="Helical" evidence="1">
    <location>
        <begin position="467"/>
        <end position="489"/>
    </location>
</feature>
<accession>W7IUX8</accession>
<dbReference type="InterPro" id="IPR027417">
    <property type="entry name" value="P-loop_NTPase"/>
</dbReference>
<dbReference type="EMBL" id="AYXG01000020">
    <property type="protein sequence ID" value="EWC64148.1"/>
    <property type="molecule type" value="Genomic_DNA"/>
</dbReference>
<dbReference type="Gene3D" id="1.10.260.40">
    <property type="entry name" value="lambda repressor-like DNA-binding domains"/>
    <property type="match status" value="1"/>
</dbReference>
<sequence length="741" mass="78478">MTSQFSALLRQLRLQAGLTQEDLARNSGLSVRTVRRLETGERANPQVGTVRLLADALRLEPDQRAGMLAVADGRVPVGDAPPEQVRPSEPPVVVGAPPESAFERLLAEAADDLAHAVGARLGREEELRRIHDPFPLPVRWQAAPEGVMDHWENIRRASPGASAGPLDLAGRLPEITEVYRRVPSGRLVVLGRAGSGKSVLAARFVLDVLGTRERGEAVPVVFGLGSWNPTTTGFRDWLAGQLLRDHPGLAAAGRDEADLATTLVEAGRVLPVLDGFDELAAGLHRAALDALNATTLPLLVTSRPGEYAAVAGADALTAAAAVRLTDLTVTDLIDYLPRTTRKDGDATAWDPVLAELRDHPGRPASANLRTVLTTPLMVGLARATHSAPAGPDPSVLLDTGRFGSQHALEDHLLGSFIPTVYRDPDTRWDPERVRHWLGHLARHLDRLGTHDLAWWELGASTRRGPRMVILGALSGLVVGLVSGLLLWLVGSPAAGREPVNPLLIAVENWVGFGLAFAFGHGVGLAIEGGPFAPARIRLRTRGGFRRLRARFAPRLLAGLAGGVGAGLILGLGNAAGHNPLGIVGSGFPGGLATGLGMGALTGLGWGLLAGLEAPMDIRSAVGPADLLRTNRRMVVGGFLGWGLVLGVAHVLMVALAVGHLDPAALPFDLMIGPLIGLAISTCVTAWGQWLVFARVWLPLTGRLPWSVAAFLDDACRRGVLRQVGAVHQFRHARLQAHLSNT</sequence>
<organism evidence="3 4">
    <name type="scientific">Actinokineospora spheciospongiae</name>
    <dbReference type="NCBI Taxonomy" id="909613"/>
    <lineage>
        <taxon>Bacteria</taxon>
        <taxon>Bacillati</taxon>
        <taxon>Actinomycetota</taxon>
        <taxon>Actinomycetes</taxon>
        <taxon>Pseudonocardiales</taxon>
        <taxon>Pseudonocardiaceae</taxon>
        <taxon>Actinokineospora</taxon>
    </lineage>
</organism>
<dbReference type="SMART" id="SM00530">
    <property type="entry name" value="HTH_XRE"/>
    <property type="match status" value="1"/>
</dbReference>
<comment type="caution">
    <text evidence="3">The sequence shown here is derived from an EMBL/GenBank/DDBJ whole genome shotgun (WGS) entry which is preliminary data.</text>
</comment>
<gene>
    <name evidence="3" type="ORF">UO65_0474</name>
</gene>
<dbReference type="STRING" id="909613.UO65_0474"/>